<dbReference type="InterPro" id="IPR011010">
    <property type="entry name" value="DNA_brk_join_enz"/>
</dbReference>
<dbReference type="GO" id="GO:0007059">
    <property type="term" value="P:chromosome segregation"/>
    <property type="evidence" value="ECO:0007669"/>
    <property type="project" value="UniProtKB-KW"/>
</dbReference>
<dbReference type="InterPro" id="IPR013762">
    <property type="entry name" value="Integrase-like_cat_sf"/>
</dbReference>
<feature type="domain" description="Tyr recombinase" evidence="6">
    <location>
        <begin position="122"/>
        <end position="304"/>
    </location>
</feature>
<evidence type="ECO:0000256" key="5">
    <source>
        <dbReference type="PROSITE-ProRule" id="PRU01248"/>
    </source>
</evidence>
<evidence type="ECO:0000256" key="1">
    <source>
        <dbReference type="ARBA" id="ARBA00022829"/>
    </source>
</evidence>
<gene>
    <name evidence="8" type="ORF">GNZ13_42915</name>
</gene>
<dbReference type="Pfam" id="PF00589">
    <property type="entry name" value="Phage_integrase"/>
    <property type="match status" value="1"/>
</dbReference>
<keyword evidence="3 5" id="KW-0238">DNA-binding</keyword>
<keyword evidence="9" id="KW-1185">Reference proteome</keyword>
<evidence type="ECO:0000256" key="2">
    <source>
        <dbReference type="ARBA" id="ARBA00022908"/>
    </source>
</evidence>
<dbReference type="InterPro" id="IPR050090">
    <property type="entry name" value="Tyrosine_recombinase_XerCD"/>
</dbReference>
<dbReference type="Proteomes" id="UP000655523">
    <property type="component" value="Unassembled WGS sequence"/>
</dbReference>
<evidence type="ECO:0000313" key="8">
    <source>
        <dbReference type="EMBL" id="NPT61116.1"/>
    </source>
</evidence>
<keyword evidence="4" id="KW-0233">DNA recombination</keyword>
<keyword evidence="2" id="KW-0229">DNA integration</keyword>
<dbReference type="PANTHER" id="PTHR30349:SF81">
    <property type="entry name" value="TYROSINE RECOMBINASE XERC"/>
    <property type="match status" value="1"/>
</dbReference>
<accession>A0A972NWN6</accession>
<organism evidence="8 9">
    <name type="scientific">Paraburkholderia elongata</name>
    <dbReference type="NCBI Taxonomy" id="2675747"/>
    <lineage>
        <taxon>Bacteria</taxon>
        <taxon>Pseudomonadati</taxon>
        <taxon>Pseudomonadota</taxon>
        <taxon>Betaproteobacteria</taxon>
        <taxon>Burkholderiales</taxon>
        <taxon>Burkholderiaceae</taxon>
        <taxon>Paraburkholderia</taxon>
    </lineage>
</organism>
<evidence type="ECO:0000313" key="9">
    <source>
        <dbReference type="Proteomes" id="UP000655523"/>
    </source>
</evidence>
<dbReference type="InterPro" id="IPR002104">
    <property type="entry name" value="Integrase_catalytic"/>
</dbReference>
<feature type="domain" description="Core-binding (CB)" evidence="7">
    <location>
        <begin position="5"/>
        <end position="98"/>
    </location>
</feature>
<reference evidence="8 9" key="1">
    <citation type="submission" date="2019-11" db="EMBL/GenBank/DDBJ databases">
        <title>Metabolism of dissolved organic matter in forest soils.</title>
        <authorList>
            <person name="Cyle K.T."/>
            <person name="Wilhelm R.C."/>
            <person name="Martinez C.E."/>
        </authorList>
    </citation>
    <scope>NUCLEOTIDE SEQUENCE [LARGE SCALE GENOMIC DNA]</scope>
    <source>
        <strain evidence="8 9">5N</strain>
    </source>
</reference>
<dbReference type="InterPro" id="IPR004107">
    <property type="entry name" value="Integrase_SAM-like_N"/>
</dbReference>
<dbReference type="GO" id="GO:0003677">
    <property type="term" value="F:DNA binding"/>
    <property type="evidence" value="ECO:0007669"/>
    <property type="project" value="UniProtKB-UniRule"/>
</dbReference>
<keyword evidence="1" id="KW-0159">Chromosome partition</keyword>
<dbReference type="Gene3D" id="1.10.443.10">
    <property type="entry name" value="Intergrase catalytic core"/>
    <property type="match status" value="1"/>
</dbReference>
<dbReference type="GO" id="GO:0006310">
    <property type="term" value="P:DNA recombination"/>
    <property type="evidence" value="ECO:0007669"/>
    <property type="project" value="UniProtKB-KW"/>
</dbReference>
<protein>
    <submittedName>
        <fullName evidence="8">Tyrosine-type recombinase/integrase</fullName>
    </submittedName>
</protein>
<evidence type="ECO:0000259" key="6">
    <source>
        <dbReference type="PROSITE" id="PS51898"/>
    </source>
</evidence>
<dbReference type="Pfam" id="PF02899">
    <property type="entry name" value="Phage_int_SAM_1"/>
    <property type="match status" value="1"/>
</dbReference>
<comment type="caution">
    <text evidence="8">The sequence shown here is derived from an EMBL/GenBank/DDBJ whole genome shotgun (WGS) entry which is preliminary data.</text>
</comment>
<evidence type="ECO:0000256" key="4">
    <source>
        <dbReference type="ARBA" id="ARBA00023172"/>
    </source>
</evidence>
<evidence type="ECO:0000256" key="3">
    <source>
        <dbReference type="ARBA" id="ARBA00023125"/>
    </source>
</evidence>
<dbReference type="GO" id="GO:0015074">
    <property type="term" value="P:DNA integration"/>
    <property type="evidence" value="ECO:0007669"/>
    <property type="project" value="UniProtKB-KW"/>
</dbReference>
<dbReference type="SUPFAM" id="SSF56349">
    <property type="entry name" value="DNA breaking-rejoining enzymes"/>
    <property type="match status" value="1"/>
</dbReference>
<dbReference type="PROSITE" id="PS51898">
    <property type="entry name" value="TYR_RECOMBINASE"/>
    <property type="match status" value="1"/>
</dbReference>
<evidence type="ECO:0000259" key="7">
    <source>
        <dbReference type="PROSITE" id="PS51900"/>
    </source>
</evidence>
<dbReference type="PROSITE" id="PS51900">
    <property type="entry name" value="CB"/>
    <property type="match status" value="1"/>
</dbReference>
<proteinExistence type="predicted"/>
<dbReference type="Gene3D" id="1.10.150.130">
    <property type="match status" value="1"/>
</dbReference>
<dbReference type="PANTHER" id="PTHR30349">
    <property type="entry name" value="PHAGE INTEGRASE-RELATED"/>
    <property type="match status" value="1"/>
</dbReference>
<dbReference type="AlphaFoldDB" id="A0A972NWN6"/>
<dbReference type="InterPro" id="IPR044068">
    <property type="entry name" value="CB"/>
</dbReference>
<sequence length="331" mass="37244">MRDSTLLGPWVRRFLLEHLVAERNLALNTQRSYRDMLTLLLPFLARKLKKSIDRLTVVDLSPKLARSFLGHLEQQRKCEVSTRNQRLGALHALARFVGEHSPEHVDWCAQIRLIPYKKTSQPGITYLDKAEMDALLSAPDRETAQGRRDYALLLFLYNSGARASEAAQLLIRDVDLPGLSVRIIGKGNKQRLCPLWPTTVDQLMPLIAGRGQLDHVFLNRCGQPVTRFGIHTLVERSASRACTQAPSLESKRVSPHTIRHSSATALLRAGVDINTIRGWLGHVSLNTTNIYAEIDLETKARALATCAPSDGGKSRKHWREQPELMEFLRGL</sequence>
<dbReference type="InterPro" id="IPR010998">
    <property type="entry name" value="Integrase_recombinase_N"/>
</dbReference>
<dbReference type="EMBL" id="WOEZ01000253">
    <property type="protein sequence ID" value="NPT61116.1"/>
    <property type="molecule type" value="Genomic_DNA"/>
</dbReference>
<dbReference type="RefSeq" id="WP_172176479.1">
    <property type="nucleotide sequence ID" value="NZ_WOEZ01000253.1"/>
</dbReference>
<name>A0A972NWN6_9BURK</name>